<organism evidence="2 3">
    <name type="scientific">Paenisporosarcina macmurdoensis</name>
    <dbReference type="NCBI Taxonomy" id="212659"/>
    <lineage>
        <taxon>Bacteria</taxon>
        <taxon>Bacillati</taxon>
        <taxon>Bacillota</taxon>
        <taxon>Bacilli</taxon>
        <taxon>Bacillales</taxon>
        <taxon>Caryophanaceae</taxon>
        <taxon>Paenisporosarcina</taxon>
    </lineage>
</organism>
<feature type="transmembrane region" description="Helical" evidence="1">
    <location>
        <begin position="194"/>
        <end position="211"/>
    </location>
</feature>
<dbReference type="RefSeq" id="WP_377734217.1">
    <property type="nucleotide sequence ID" value="NZ_JBHSRI010000018.1"/>
</dbReference>
<accession>A0ABW1LA72</accession>
<feature type="transmembrane region" description="Helical" evidence="1">
    <location>
        <begin position="100"/>
        <end position="120"/>
    </location>
</feature>
<protein>
    <submittedName>
        <fullName evidence="2">TraX family protein</fullName>
    </submittedName>
</protein>
<evidence type="ECO:0000256" key="1">
    <source>
        <dbReference type="SAM" id="Phobius"/>
    </source>
</evidence>
<name>A0ABW1LA72_9BACL</name>
<reference evidence="3" key="1">
    <citation type="journal article" date="2019" name="Int. J. Syst. Evol. Microbiol.">
        <title>The Global Catalogue of Microorganisms (GCM) 10K type strain sequencing project: providing services to taxonomists for standard genome sequencing and annotation.</title>
        <authorList>
            <consortium name="The Broad Institute Genomics Platform"/>
            <consortium name="The Broad Institute Genome Sequencing Center for Infectious Disease"/>
            <person name="Wu L."/>
            <person name="Ma J."/>
        </authorList>
    </citation>
    <scope>NUCLEOTIDE SEQUENCE [LARGE SCALE GENOMIC DNA]</scope>
    <source>
        <strain evidence="3">CCUG 54527</strain>
    </source>
</reference>
<dbReference type="EMBL" id="JBHSRI010000018">
    <property type="protein sequence ID" value="MFC6039993.1"/>
    <property type="molecule type" value="Genomic_DNA"/>
</dbReference>
<feature type="transmembrane region" description="Helical" evidence="1">
    <location>
        <begin position="28"/>
        <end position="46"/>
    </location>
</feature>
<keyword evidence="1" id="KW-0472">Membrane</keyword>
<dbReference type="Pfam" id="PF05857">
    <property type="entry name" value="TraX"/>
    <property type="match status" value="1"/>
</dbReference>
<feature type="transmembrane region" description="Helical" evidence="1">
    <location>
        <begin position="58"/>
        <end position="88"/>
    </location>
</feature>
<gene>
    <name evidence="2" type="ORF">ACFPYN_11230</name>
</gene>
<dbReference type="Proteomes" id="UP001596170">
    <property type="component" value="Unassembled WGS sequence"/>
</dbReference>
<keyword evidence="1" id="KW-1133">Transmembrane helix</keyword>
<sequence>MLEWIAIITMLIDHIGYEFFPGDLTWRTIGRIAFPVYTFLLVRGLTLTRNRSTYFKRLVGIAVLAQIPFTLLFEIYTLNVIFTLLYGASAVVLYEKVSRIWGIFILVILGLIMLPISDFTDYGMYGYLLFLLYYFLKERPVALVIGHLSLDVLYSFTYFESWHSIQSFSIIATVIIIFNNYLPEVKIPRLFYRAFYPAHLLILYLLSLLIYG</sequence>
<evidence type="ECO:0000313" key="2">
    <source>
        <dbReference type="EMBL" id="MFC6039993.1"/>
    </source>
</evidence>
<keyword evidence="1" id="KW-0812">Transmembrane</keyword>
<evidence type="ECO:0000313" key="3">
    <source>
        <dbReference type="Proteomes" id="UP001596170"/>
    </source>
</evidence>
<dbReference type="InterPro" id="IPR008875">
    <property type="entry name" value="TraX"/>
</dbReference>
<proteinExistence type="predicted"/>
<keyword evidence="3" id="KW-1185">Reference proteome</keyword>
<comment type="caution">
    <text evidence="2">The sequence shown here is derived from an EMBL/GenBank/DDBJ whole genome shotgun (WGS) entry which is preliminary data.</text>
</comment>
<feature type="transmembrane region" description="Helical" evidence="1">
    <location>
        <begin position="165"/>
        <end position="182"/>
    </location>
</feature>